<evidence type="ECO:0000256" key="5">
    <source>
        <dbReference type="ARBA" id="ARBA00022692"/>
    </source>
</evidence>
<feature type="compositionally biased region" description="Basic and acidic residues" evidence="11">
    <location>
        <begin position="111"/>
        <end position="149"/>
    </location>
</feature>
<keyword evidence="4" id="KW-0813">Transport</keyword>
<evidence type="ECO:0000256" key="2">
    <source>
        <dbReference type="ARBA" id="ARBA00010604"/>
    </source>
</evidence>
<sequence length="376" mass="43472">MSGKEKRSNRKKKDEYKDGDEEKEKASKDEYKVAKWIRNNVPVKKTKFLNHNVEYFTSTKALDALMTSKFAQGDNCLFPTRQMAIDYLNMMLVHKFFHRAKKVTVSEMELRGGRTKEKVKEQEKKETDAESSHAENKKEEKEKPSEKITEKKKRKIRLEMHPQQIFLDGHEAYVWIYDPIPMTYWIFGALVVIGAIVICLFPLWPPQLRTGVYYLSMTAAGFLVFLLALVVVRFILFCVIWICSGGKHHFWFLPNLTEDVGFLDSFKPLYKHDYIDGSDAKGKKDKDKKKKKKKDSDDEGGDKVTEPTQDTSKSKKTTDNVTEESTLRQRKVVTESAADENKGDEERKLSESESSDSQRSSTGKDFEIVDAEEDEE</sequence>
<dbReference type="OrthoDB" id="200187at2759"/>
<keyword evidence="10 12" id="KW-0472">Membrane</keyword>
<organism evidence="13 14">
    <name type="scientific">Chironomus riparius</name>
    <dbReference type="NCBI Taxonomy" id="315576"/>
    <lineage>
        <taxon>Eukaryota</taxon>
        <taxon>Metazoa</taxon>
        <taxon>Ecdysozoa</taxon>
        <taxon>Arthropoda</taxon>
        <taxon>Hexapoda</taxon>
        <taxon>Insecta</taxon>
        <taxon>Pterygota</taxon>
        <taxon>Neoptera</taxon>
        <taxon>Endopterygota</taxon>
        <taxon>Diptera</taxon>
        <taxon>Nematocera</taxon>
        <taxon>Chironomoidea</taxon>
        <taxon>Chironomidae</taxon>
        <taxon>Chironominae</taxon>
        <taxon>Chironomus</taxon>
    </lineage>
</organism>
<evidence type="ECO:0000256" key="10">
    <source>
        <dbReference type="ARBA" id="ARBA00023136"/>
    </source>
</evidence>
<dbReference type="Proteomes" id="UP001153620">
    <property type="component" value="Chromosome 1"/>
</dbReference>
<evidence type="ECO:0000256" key="3">
    <source>
        <dbReference type="ARBA" id="ARBA00021257"/>
    </source>
</evidence>
<feature type="transmembrane region" description="Helical" evidence="12">
    <location>
        <begin position="184"/>
        <end position="205"/>
    </location>
</feature>
<evidence type="ECO:0000313" key="13">
    <source>
        <dbReference type="EMBL" id="CAG9797056.1"/>
    </source>
</evidence>
<feature type="region of interest" description="Disordered" evidence="11">
    <location>
        <begin position="1"/>
        <end position="28"/>
    </location>
</feature>
<keyword evidence="6" id="KW-0256">Endoplasmic reticulum</keyword>
<dbReference type="EMBL" id="OU895877">
    <property type="protein sequence ID" value="CAG9797056.1"/>
    <property type="molecule type" value="Genomic_DNA"/>
</dbReference>
<protein>
    <recommendedName>
        <fullName evidence="3">Translocation protein SEC62</fullName>
    </recommendedName>
</protein>
<evidence type="ECO:0000256" key="11">
    <source>
        <dbReference type="SAM" id="MobiDB-lite"/>
    </source>
</evidence>
<dbReference type="InterPro" id="IPR004728">
    <property type="entry name" value="Sec62"/>
</dbReference>
<accession>A0A9N9WM05</accession>
<gene>
    <name evidence="13" type="ORF">CHIRRI_LOCUS57</name>
</gene>
<keyword evidence="8 12" id="KW-1133">Transmembrane helix</keyword>
<reference evidence="13" key="1">
    <citation type="submission" date="2022-01" db="EMBL/GenBank/DDBJ databases">
        <authorList>
            <person name="King R."/>
        </authorList>
    </citation>
    <scope>NUCLEOTIDE SEQUENCE</scope>
</reference>
<proteinExistence type="inferred from homology"/>
<dbReference type="GO" id="GO:0031204">
    <property type="term" value="P:post-translational protein targeting to membrane, translocation"/>
    <property type="evidence" value="ECO:0007669"/>
    <property type="project" value="TreeGrafter"/>
</dbReference>
<evidence type="ECO:0000256" key="12">
    <source>
        <dbReference type="SAM" id="Phobius"/>
    </source>
</evidence>
<evidence type="ECO:0000256" key="4">
    <source>
        <dbReference type="ARBA" id="ARBA00022448"/>
    </source>
</evidence>
<reference evidence="13" key="2">
    <citation type="submission" date="2022-10" db="EMBL/GenBank/DDBJ databases">
        <authorList>
            <consortium name="ENA_rothamsted_submissions"/>
            <consortium name="culmorum"/>
            <person name="King R."/>
        </authorList>
    </citation>
    <scope>NUCLEOTIDE SEQUENCE</scope>
</reference>
<feature type="region of interest" description="Disordered" evidence="11">
    <location>
        <begin position="279"/>
        <end position="376"/>
    </location>
</feature>
<keyword evidence="14" id="KW-1185">Reference proteome</keyword>
<feature type="transmembrane region" description="Helical" evidence="12">
    <location>
        <begin position="211"/>
        <end position="243"/>
    </location>
</feature>
<comment type="subcellular location">
    <subcellularLocation>
        <location evidence="1">Endoplasmic reticulum membrane</location>
        <topology evidence="1">Multi-pass membrane protein</topology>
    </subcellularLocation>
</comment>
<keyword evidence="7" id="KW-0653">Protein transport</keyword>
<comment type="similarity">
    <text evidence="2">Belongs to the SEC62 family.</text>
</comment>
<evidence type="ECO:0000256" key="7">
    <source>
        <dbReference type="ARBA" id="ARBA00022927"/>
    </source>
</evidence>
<feature type="region of interest" description="Disordered" evidence="11">
    <location>
        <begin position="111"/>
        <end position="153"/>
    </location>
</feature>
<evidence type="ECO:0000313" key="14">
    <source>
        <dbReference type="Proteomes" id="UP001153620"/>
    </source>
</evidence>
<evidence type="ECO:0000256" key="6">
    <source>
        <dbReference type="ARBA" id="ARBA00022824"/>
    </source>
</evidence>
<dbReference type="PANTHER" id="PTHR12443">
    <property type="entry name" value="TRANSLOCATION PROTEIN SEC62"/>
    <property type="match status" value="1"/>
</dbReference>
<name>A0A9N9WM05_9DIPT</name>
<dbReference type="GO" id="GO:0005789">
    <property type="term" value="C:endoplasmic reticulum membrane"/>
    <property type="evidence" value="ECO:0007669"/>
    <property type="project" value="UniProtKB-SubCell"/>
</dbReference>
<feature type="compositionally biased region" description="Basic and acidic residues" evidence="11">
    <location>
        <begin position="339"/>
        <end position="351"/>
    </location>
</feature>
<dbReference type="Pfam" id="PF03839">
    <property type="entry name" value="Sec62"/>
    <property type="match status" value="1"/>
</dbReference>
<dbReference type="PANTHER" id="PTHR12443:SF9">
    <property type="entry name" value="TRANSLOCATION PROTEIN SEC62"/>
    <property type="match status" value="1"/>
</dbReference>
<keyword evidence="5 12" id="KW-0812">Transmembrane</keyword>
<evidence type="ECO:0000256" key="8">
    <source>
        <dbReference type="ARBA" id="ARBA00022989"/>
    </source>
</evidence>
<evidence type="ECO:0000256" key="9">
    <source>
        <dbReference type="ARBA" id="ARBA00023010"/>
    </source>
</evidence>
<dbReference type="AlphaFoldDB" id="A0A9N9WM05"/>
<keyword evidence="9" id="KW-0811">Translocation</keyword>
<evidence type="ECO:0000256" key="1">
    <source>
        <dbReference type="ARBA" id="ARBA00004477"/>
    </source>
</evidence>